<proteinExistence type="predicted"/>
<evidence type="ECO:0000313" key="3">
    <source>
        <dbReference type="Proteomes" id="UP000239241"/>
    </source>
</evidence>
<dbReference type="InterPro" id="IPR043519">
    <property type="entry name" value="NT_sf"/>
</dbReference>
<feature type="compositionally biased region" description="Basic and acidic residues" evidence="1">
    <location>
        <begin position="29"/>
        <end position="41"/>
    </location>
</feature>
<dbReference type="InterPro" id="IPR007344">
    <property type="entry name" value="GrpB/CoaE"/>
</dbReference>
<gene>
    <name evidence="2" type="ORF">C5E16_15650</name>
</gene>
<feature type="region of interest" description="Disordered" evidence="1">
    <location>
        <begin position="18"/>
        <end position="51"/>
    </location>
</feature>
<name>A0A2S5VJV8_9MICO</name>
<dbReference type="Proteomes" id="UP000239241">
    <property type="component" value="Unassembled WGS sequence"/>
</dbReference>
<accession>A0A2S5VJV8</accession>
<dbReference type="EMBL" id="PSXY01000048">
    <property type="protein sequence ID" value="PPF63025.1"/>
    <property type="molecule type" value="Genomic_DNA"/>
</dbReference>
<dbReference type="Pfam" id="PF04229">
    <property type="entry name" value="GrpB"/>
    <property type="match status" value="1"/>
</dbReference>
<reference evidence="2 3" key="1">
    <citation type="submission" date="2018-02" db="EMBL/GenBank/DDBJ databases">
        <title>Bacteriophage NCPPB3778 and a type I-E CRISPR drive the evolution of the US Biological Select Agent, Rathayibacter toxicus.</title>
        <authorList>
            <person name="Davis E.W.II."/>
            <person name="Tabima J.F."/>
            <person name="Weisberg A.J."/>
            <person name="Lopes L.D."/>
            <person name="Wiseman M.S."/>
            <person name="Wiseman M.S."/>
            <person name="Pupko T."/>
            <person name="Belcher M.S."/>
            <person name="Sechler A.J."/>
            <person name="Tancos M.A."/>
            <person name="Schroeder B.K."/>
            <person name="Murray T.D."/>
            <person name="Luster D.G."/>
            <person name="Schneider W.L."/>
            <person name="Rogers E."/>
            <person name="Andreote F.D."/>
            <person name="Grunwald N.J."/>
            <person name="Putnam M.L."/>
            <person name="Chang J.H."/>
        </authorList>
    </citation>
    <scope>NUCLEOTIDE SEQUENCE [LARGE SCALE GENOMIC DNA]</scope>
    <source>
        <strain evidence="2 3">AY1B3</strain>
    </source>
</reference>
<evidence type="ECO:0000256" key="1">
    <source>
        <dbReference type="SAM" id="MobiDB-lite"/>
    </source>
</evidence>
<dbReference type="AlphaFoldDB" id="A0A2S5VJV8"/>
<comment type="caution">
    <text evidence="2">The sequence shown here is derived from an EMBL/GenBank/DDBJ whole genome shotgun (WGS) entry which is preliminary data.</text>
</comment>
<sequence length="234" mass="25348">MTSTDQPARAMCAAVAPPMAPVPPRTRARRAEEDMVVEPRRRGAGAPGRGLGGLGRVAPMIRLKEHRPEWAAAFRVEAARVLQEAGASLTAVEHIGSTAVPGLRAEPVLDLAARAAPGLDPRGLDAPLRLLGYAQHRTGPRNHDVHVRSADGVRTHILHVFAADAWETCPQRLFRDRLLRDADARRRYDACKAELAASAADGRAYTAGKQALVEEIVNAERADRGLPPVRVWDK</sequence>
<dbReference type="PANTHER" id="PTHR34822:SF1">
    <property type="entry name" value="GRPB FAMILY PROTEIN"/>
    <property type="match status" value="1"/>
</dbReference>
<dbReference type="SUPFAM" id="SSF81301">
    <property type="entry name" value="Nucleotidyltransferase"/>
    <property type="match status" value="1"/>
</dbReference>
<organism evidence="2 3">
    <name type="scientific">Clavibacter michiganensis</name>
    <dbReference type="NCBI Taxonomy" id="28447"/>
    <lineage>
        <taxon>Bacteria</taxon>
        <taxon>Bacillati</taxon>
        <taxon>Actinomycetota</taxon>
        <taxon>Actinomycetes</taxon>
        <taxon>Micrococcales</taxon>
        <taxon>Microbacteriaceae</taxon>
        <taxon>Clavibacter</taxon>
    </lineage>
</organism>
<protein>
    <submittedName>
        <fullName evidence="2">GrpB family protein</fullName>
    </submittedName>
</protein>
<dbReference type="PANTHER" id="PTHR34822">
    <property type="entry name" value="GRPB DOMAIN PROTEIN (AFU_ORTHOLOGUE AFUA_1G01530)"/>
    <property type="match status" value="1"/>
</dbReference>
<dbReference type="Gene3D" id="3.30.460.10">
    <property type="entry name" value="Beta Polymerase, domain 2"/>
    <property type="match status" value="1"/>
</dbReference>
<evidence type="ECO:0000313" key="2">
    <source>
        <dbReference type="EMBL" id="PPF63025.1"/>
    </source>
</evidence>